<dbReference type="PANTHER" id="PTHR43491:SF1">
    <property type="entry name" value="UDP-N-ACETYL-D-MANNOSAMINE DEHYDROGENASE"/>
    <property type="match status" value="1"/>
</dbReference>
<dbReference type="InterPro" id="IPR017476">
    <property type="entry name" value="UDP-Glc/GDP-Man"/>
</dbReference>
<proteinExistence type="inferred from homology"/>
<keyword evidence="1" id="KW-0560">Oxidoreductase</keyword>
<protein>
    <submittedName>
        <fullName evidence="5">Nucleotide sugar dehydrogenase</fullName>
    </submittedName>
</protein>
<dbReference type="GO" id="GO:0000271">
    <property type="term" value="P:polysaccharide biosynthetic process"/>
    <property type="evidence" value="ECO:0007669"/>
    <property type="project" value="InterPro"/>
</dbReference>
<dbReference type="InterPro" id="IPR028359">
    <property type="entry name" value="UDP_ManNAc/GlcNAc_DH"/>
</dbReference>
<dbReference type="PIRSF" id="PIRSF500136">
    <property type="entry name" value="UDP_ManNAc_DH"/>
    <property type="match status" value="1"/>
</dbReference>
<dbReference type="SUPFAM" id="SSF52413">
    <property type="entry name" value="UDP-glucose/GDP-mannose dehydrogenase C-terminal domain"/>
    <property type="match status" value="1"/>
</dbReference>
<dbReference type="InterPro" id="IPR036291">
    <property type="entry name" value="NAD(P)-bd_dom_sf"/>
</dbReference>
<dbReference type="Proteomes" id="UP000318661">
    <property type="component" value="Unassembled WGS sequence"/>
</dbReference>
<evidence type="ECO:0000259" key="4">
    <source>
        <dbReference type="SMART" id="SM00984"/>
    </source>
</evidence>
<evidence type="ECO:0000313" key="5">
    <source>
        <dbReference type="EMBL" id="TMJ06868.1"/>
    </source>
</evidence>
<dbReference type="InterPro" id="IPR014026">
    <property type="entry name" value="UDP-Glc/GDP-Man_DH_dimer"/>
</dbReference>
<dbReference type="SUPFAM" id="SSF48179">
    <property type="entry name" value="6-phosphogluconate dehydrogenase C-terminal domain-like"/>
    <property type="match status" value="1"/>
</dbReference>
<dbReference type="SMART" id="SM00984">
    <property type="entry name" value="UDPG_MGDP_dh_C"/>
    <property type="match status" value="1"/>
</dbReference>
<dbReference type="InterPro" id="IPR001732">
    <property type="entry name" value="UDP-Glc/GDP-Man_DH_N"/>
</dbReference>
<dbReference type="PANTHER" id="PTHR43491">
    <property type="entry name" value="UDP-N-ACETYL-D-MANNOSAMINE DEHYDROGENASE"/>
    <property type="match status" value="1"/>
</dbReference>
<accession>A0A537LFS9</accession>
<dbReference type="PIRSF" id="PIRSF000124">
    <property type="entry name" value="UDPglc_GDPman_dh"/>
    <property type="match status" value="1"/>
</dbReference>
<dbReference type="Pfam" id="PF03721">
    <property type="entry name" value="UDPG_MGDP_dh_N"/>
    <property type="match status" value="1"/>
</dbReference>
<evidence type="ECO:0000256" key="2">
    <source>
        <dbReference type="ARBA" id="ARBA00023027"/>
    </source>
</evidence>
<organism evidence="5 6">
    <name type="scientific">Candidatus Segetimicrobium genomatis</name>
    <dbReference type="NCBI Taxonomy" id="2569760"/>
    <lineage>
        <taxon>Bacteria</taxon>
        <taxon>Bacillati</taxon>
        <taxon>Candidatus Sysuimicrobiota</taxon>
        <taxon>Candidatus Sysuimicrobiia</taxon>
        <taxon>Candidatus Sysuimicrobiales</taxon>
        <taxon>Candidatus Segetimicrobiaceae</taxon>
        <taxon>Candidatus Segetimicrobium</taxon>
    </lineage>
</organism>
<dbReference type="GO" id="GO:0016628">
    <property type="term" value="F:oxidoreductase activity, acting on the CH-CH group of donors, NAD or NADP as acceptor"/>
    <property type="evidence" value="ECO:0007669"/>
    <property type="project" value="InterPro"/>
</dbReference>
<dbReference type="GO" id="GO:0016616">
    <property type="term" value="F:oxidoreductase activity, acting on the CH-OH group of donors, NAD or NADP as acceptor"/>
    <property type="evidence" value="ECO:0007669"/>
    <property type="project" value="InterPro"/>
</dbReference>
<keyword evidence="2" id="KW-0520">NAD</keyword>
<dbReference type="AlphaFoldDB" id="A0A537LFS9"/>
<dbReference type="GO" id="GO:0051287">
    <property type="term" value="F:NAD binding"/>
    <property type="evidence" value="ECO:0007669"/>
    <property type="project" value="InterPro"/>
</dbReference>
<evidence type="ECO:0000256" key="1">
    <source>
        <dbReference type="ARBA" id="ARBA00023002"/>
    </source>
</evidence>
<dbReference type="InterPro" id="IPR014027">
    <property type="entry name" value="UDP-Glc/GDP-Man_DH_C"/>
</dbReference>
<feature type="domain" description="UDP-glucose/GDP-mannose dehydrogenase C-terminal" evidence="4">
    <location>
        <begin position="333"/>
        <end position="428"/>
    </location>
</feature>
<dbReference type="Gene3D" id="3.40.50.720">
    <property type="entry name" value="NAD(P)-binding Rossmann-like Domain"/>
    <property type="match status" value="2"/>
</dbReference>
<dbReference type="Pfam" id="PF03720">
    <property type="entry name" value="UDPG_MGDP_dh_C"/>
    <property type="match status" value="1"/>
</dbReference>
<dbReference type="Pfam" id="PF00984">
    <property type="entry name" value="UDPG_MGDP_dh"/>
    <property type="match status" value="1"/>
</dbReference>
<reference evidence="5 6" key="1">
    <citation type="journal article" date="2019" name="Nat. Microbiol.">
        <title>Mediterranean grassland soil C-N compound turnover is dependent on rainfall and depth, and is mediated by genomically divergent microorganisms.</title>
        <authorList>
            <person name="Diamond S."/>
            <person name="Andeer P.F."/>
            <person name="Li Z."/>
            <person name="Crits-Christoph A."/>
            <person name="Burstein D."/>
            <person name="Anantharaman K."/>
            <person name="Lane K.R."/>
            <person name="Thomas B.C."/>
            <person name="Pan C."/>
            <person name="Northen T.R."/>
            <person name="Banfield J.F."/>
        </authorList>
    </citation>
    <scope>NUCLEOTIDE SEQUENCE [LARGE SCALE GENOMIC DNA]</scope>
    <source>
        <strain evidence="5">NP_2</strain>
    </source>
</reference>
<dbReference type="InterPro" id="IPR008927">
    <property type="entry name" value="6-PGluconate_DH-like_C_sf"/>
</dbReference>
<evidence type="ECO:0000256" key="3">
    <source>
        <dbReference type="PIRNR" id="PIRNR000124"/>
    </source>
</evidence>
<dbReference type="SUPFAM" id="SSF51735">
    <property type="entry name" value="NAD(P)-binding Rossmann-fold domains"/>
    <property type="match status" value="1"/>
</dbReference>
<sequence length="439" mass="48122">MVIDSVARDLEGKIAAGTATVAVMGLGYVGLPLALNLVRGGYSVIGLDIDREKVKALQAGRSYLRDVPAGELQASLATDRLAATSDPSALAEADAVFICVPTPFTVQKEPDTTYIARAAEDIAAHGREGQLVILRSTSYPGTTQEVVQPILERRGRRVGIDIFLAFAPERIDPGNAPLPADQIPVVVGGCEADSTRLAMLLFSRLTRRVVPVSSPAAAEMTKLLENVFRNVNIALVNQVTQLCDRMGLDVWEVIDAAETKPYGFMSFKPGLVGGHCIPVDPYYLSWKAREFDFHMDFIELAARVNDAMPYYVVNKLMTTLHDNGGSNGHERVAVLGVAFKKDVDDARHSPAIKVIELLRKRKIEVAYHDPYIPTLQVNGDLFDSEALTDELLQTADCVLILADHSCFDYELIVRKARMVFDARNGTRNVTMGREKIVRL</sequence>
<evidence type="ECO:0000313" key="6">
    <source>
        <dbReference type="Proteomes" id="UP000318661"/>
    </source>
</evidence>
<name>A0A537LFS9_9BACT</name>
<dbReference type="InterPro" id="IPR036220">
    <property type="entry name" value="UDP-Glc/GDP-Man_DH_C_sf"/>
</dbReference>
<dbReference type="EMBL" id="VBAJ01000215">
    <property type="protein sequence ID" value="TMJ06868.1"/>
    <property type="molecule type" value="Genomic_DNA"/>
</dbReference>
<gene>
    <name evidence="5" type="ORF">E6G99_08470</name>
</gene>
<comment type="similarity">
    <text evidence="3">Belongs to the UDP-glucose/GDP-mannose dehydrogenase family.</text>
</comment>
<dbReference type="NCBIfam" id="TIGR03026">
    <property type="entry name" value="NDP-sugDHase"/>
    <property type="match status" value="1"/>
</dbReference>
<comment type="caution">
    <text evidence="5">The sequence shown here is derived from an EMBL/GenBank/DDBJ whole genome shotgun (WGS) entry which is preliminary data.</text>
</comment>